<proteinExistence type="inferred from homology"/>
<evidence type="ECO:0000256" key="2">
    <source>
        <dbReference type="ARBA" id="ARBA00022801"/>
    </source>
</evidence>
<dbReference type="PANTHER" id="PTHR11472">
    <property type="entry name" value="DNA REPAIR DEAD HELICASE RAD3/XP-D SUBFAMILY MEMBER"/>
    <property type="match status" value="1"/>
</dbReference>
<dbReference type="GO" id="GO:0016818">
    <property type="term" value="F:hydrolase activity, acting on acid anhydrides, in phosphorus-containing anhydrides"/>
    <property type="evidence" value="ECO:0007669"/>
    <property type="project" value="InterPro"/>
</dbReference>
<dbReference type="PROSITE" id="PS51193">
    <property type="entry name" value="HELICASE_ATP_BIND_2"/>
    <property type="match status" value="1"/>
</dbReference>
<dbReference type="GO" id="GO:0003678">
    <property type="term" value="F:DNA helicase activity"/>
    <property type="evidence" value="ECO:0007669"/>
    <property type="project" value="TreeGrafter"/>
</dbReference>
<dbReference type="Gene3D" id="3.40.50.300">
    <property type="entry name" value="P-loop containing nucleotide triphosphate hydrolases"/>
    <property type="match status" value="2"/>
</dbReference>
<dbReference type="InterPro" id="IPR014013">
    <property type="entry name" value="Helic_SF1/SF2_ATP-bd_DinG/Rad3"/>
</dbReference>
<feature type="domain" description="Helicase ATP-binding" evidence="5">
    <location>
        <begin position="30"/>
        <end position="306"/>
    </location>
</feature>
<keyword evidence="1" id="KW-0547">Nucleotide-binding</keyword>
<dbReference type="InterPro" id="IPR006555">
    <property type="entry name" value="ATP-dep_Helicase_C"/>
</dbReference>
<dbReference type="Proteomes" id="UP000217083">
    <property type="component" value="Unassembled WGS sequence"/>
</dbReference>
<dbReference type="InterPro" id="IPR045028">
    <property type="entry name" value="DinG/Rad3-like"/>
</dbReference>
<reference evidence="7" key="1">
    <citation type="submission" date="2017-08" db="EMBL/GenBank/DDBJ databases">
        <authorList>
            <person name="Huang Z."/>
        </authorList>
    </citation>
    <scope>NUCLEOTIDE SEQUENCE [LARGE SCALE GENOMIC DNA]</scope>
    <source>
        <strain evidence="7">SA5d-4</strain>
    </source>
</reference>
<keyword evidence="7" id="KW-1185">Reference proteome</keyword>
<organism evidence="6 7">
    <name type="scientific">Lottiidibacillus patelloidae</name>
    <dbReference type="NCBI Taxonomy" id="2670334"/>
    <lineage>
        <taxon>Bacteria</taxon>
        <taxon>Bacillati</taxon>
        <taxon>Bacillota</taxon>
        <taxon>Bacilli</taxon>
        <taxon>Bacillales</taxon>
        <taxon>Bacillaceae</taxon>
        <taxon>Lottiidibacillus</taxon>
    </lineage>
</organism>
<dbReference type="AlphaFoldDB" id="A0A263BUW4"/>
<dbReference type="PANTHER" id="PTHR11472:SF57">
    <property type="entry name" value="ATP-DEPENDENT HELICASE YPVA-RELATED"/>
    <property type="match status" value="1"/>
</dbReference>
<dbReference type="GO" id="GO:0006139">
    <property type="term" value="P:nucleobase-containing compound metabolic process"/>
    <property type="evidence" value="ECO:0007669"/>
    <property type="project" value="InterPro"/>
</dbReference>
<keyword evidence="2" id="KW-0378">Hydrolase</keyword>
<name>A0A263BUW4_9BACI</name>
<keyword evidence="3" id="KW-0067">ATP-binding</keyword>
<evidence type="ECO:0000256" key="1">
    <source>
        <dbReference type="ARBA" id="ARBA00022741"/>
    </source>
</evidence>
<dbReference type="RefSeq" id="WP_094923924.1">
    <property type="nucleotide sequence ID" value="NZ_NPIA01000003.1"/>
</dbReference>
<sequence>MLQRKKLPFEYNKDRSFFESLGDWIGDVFYDIMPEHGFELRDEQIFMAFQLERAFQEKKVMLSEAGVGTGKTIVYLLYAICYARYTGKPAIIACADESLIEQLVKPDGDIAKIDKMLHLNIDARLAKSDEQYLCIKKLEQKINMPEHKGSTFGDIYKELPEFAKKQGTMQTFEPYGDRKQYPDLKDEKWQHINWDVFQNCTLCDVRHRCGKTLTREHVRNSSDIIICSHDYYMQHVWTSDARKREGQLPLLPEYSSVVFDEGHLLEVSAQKALSYKMKDYVLIELFERLLQNDIREKFALLMEEFVETIDVFFEVLETSSKRIEGSNRMTVNLDEQLQGVALKLKQLVSTIGDELVFESETFVLDEYETKVIDEHLDEMMYALTLLLGENDAIIWSEEDEDGFTLITMPKTVKEVLRDKVFQNKKPYIFSSATLSENESFNYVTNSLGIDDYLSFSVASPFNYEENMTVNAPFIKSSNAKIEALNESIKQSEGRALVLCNSKKELQELRDGLKSNLPWELFVEGEKEITALIEKFQKDEHSILCAKSLWEGLDIPGNALKNVIIYSLPFPPNDPVFEAKRAESGDPYWEIDVPYMLLRLRQGIGRLIRTSNDSGSIVILDEKLLDDKKLLEKVKGILPNGVALEN</sequence>
<accession>A0A263BUW4</accession>
<reference evidence="6 7" key="2">
    <citation type="submission" date="2017-09" db="EMBL/GenBank/DDBJ databases">
        <title>Bacillus patelloidae sp. nov., isolated from the intestinal tract of a marine limpet.</title>
        <authorList>
            <person name="Liu R."/>
            <person name="Dong C."/>
            <person name="Shao Z."/>
        </authorList>
    </citation>
    <scope>NUCLEOTIDE SEQUENCE [LARGE SCALE GENOMIC DNA]</scope>
    <source>
        <strain evidence="6 7">SA5d-4</strain>
    </source>
</reference>
<dbReference type="Pfam" id="PF13307">
    <property type="entry name" value="Helicase_C_2"/>
    <property type="match status" value="1"/>
</dbReference>
<dbReference type="GO" id="GO:0005524">
    <property type="term" value="F:ATP binding"/>
    <property type="evidence" value="ECO:0007669"/>
    <property type="project" value="UniProtKB-KW"/>
</dbReference>
<gene>
    <name evidence="6" type="ORF">CIB95_07665</name>
</gene>
<evidence type="ECO:0000313" key="7">
    <source>
        <dbReference type="Proteomes" id="UP000217083"/>
    </source>
</evidence>
<dbReference type="EMBL" id="NPIA01000003">
    <property type="protein sequence ID" value="OZM57332.1"/>
    <property type="molecule type" value="Genomic_DNA"/>
</dbReference>
<comment type="similarity">
    <text evidence="4">Belongs to the helicase family. DinG subfamily.</text>
</comment>
<comment type="caution">
    <text evidence="6">The sequence shown here is derived from an EMBL/GenBank/DDBJ whole genome shotgun (WGS) entry which is preliminary data.</text>
</comment>
<keyword evidence="6" id="KW-0347">Helicase</keyword>
<evidence type="ECO:0000259" key="5">
    <source>
        <dbReference type="PROSITE" id="PS51193"/>
    </source>
</evidence>
<evidence type="ECO:0000313" key="6">
    <source>
        <dbReference type="EMBL" id="OZM57332.1"/>
    </source>
</evidence>
<protein>
    <submittedName>
        <fullName evidence="6">ATP-dependent helicase</fullName>
    </submittedName>
</protein>
<dbReference type="SUPFAM" id="SSF52540">
    <property type="entry name" value="P-loop containing nucleoside triphosphate hydrolases"/>
    <property type="match status" value="1"/>
</dbReference>
<dbReference type="InterPro" id="IPR027417">
    <property type="entry name" value="P-loop_NTPase"/>
</dbReference>
<dbReference type="SMART" id="SM00491">
    <property type="entry name" value="HELICc2"/>
    <property type="match status" value="1"/>
</dbReference>
<dbReference type="GO" id="GO:0003676">
    <property type="term" value="F:nucleic acid binding"/>
    <property type="evidence" value="ECO:0007669"/>
    <property type="project" value="InterPro"/>
</dbReference>
<evidence type="ECO:0000256" key="3">
    <source>
        <dbReference type="ARBA" id="ARBA00022840"/>
    </source>
</evidence>
<evidence type="ECO:0000256" key="4">
    <source>
        <dbReference type="ARBA" id="ARBA00038058"/>
    </source>
</evidence>